<dbReference type="Proteomes" id="UP000198908">
    <property type="component" value="Unassembled WGS sequence"/>
</dbReference>
<protein>
    <recommendedName>
        <fullName evidence="4">Peptide-binding protein</fullName>
    </recommendedName>
</protein>
<evidence type="ECO:0000256" key="1">
    <source>
        <dbReference type="SAM" id="MobiDB-lite"/>
    </source>
</evidence>
<dbReference type="EMBL" id="FMYQ01000001">
    <property type="protein sequence ID" value="SDB86718.1"/>
    <property type="molecule type" value="Genomic_DNA"/>
</dbReference>
<evidence type="ECO:0000313" key="2">
    <source>
        <dbReference type="EMBL" id="SDB86718.1"/>
    </source>
</evidence>
<evidence type="ECO:0008006" key="4">
    <source>
        <dbReference type="Google" id="ProtNLM"/>
    </source>
</evidence>
<feature type="compositionally biased region" description="Pro residues" evidence="1">
    <location>
        <begin position="166"/>
        <end position="176"/>
    </location>
</feature>
<feature type="region of interest" description="Disordered" evidence="1">
    <location>
        <begin position="69"/>
        <end position="102"/>
    </location>
</feature>
<dbReference type="OrthoDB" id="9109441at2"/>
<reference evidence="3" key="1">
    <citation type="submission" date="2016-09" db="EMBL/GenBank/DDBJ databases">
        <authorList>
            <person name="Varghese N."/>
            <person name="Submissions S."/>
        </authorList>
    </citation>
    <scope>NUCLEOTIDE SEQUENCE [LARGE SCALE GENOMIC DNA]</scope>
    <source>
        <strain evidence="3">TNe-862</strain>
    </source>
</reference>
<dbReference type="AlphaFoldDB" id="A0A1G6GXU9"/>
<gene>
    <name evidence="2" type="ORF">SAMN05421548_101453</name>
</gene>
<dbReference type="RefSeq" id="WP_091993809.1">
    <property type="nucleotide sequence ID" value="NZ_FMYQ01000001.1"/>
</dbReference>
<evidence type="ECO:0000313" key="3">
    <source>
        <dbReference type="Proteomes" id="UP000198908"/>
    </source>
</evidence>
<name>A0A1G6GXU9_9BURK</name>
<accession>A0A1G6GXU9</accession>
<sequence length="176" mass="18755">MGAGLAVFIAFAHAQPGFSGYGGGGFARASAVHSMSAPRGGYRSAVYGEQGMPSRSRALGYAASPMRVAEPGGRRERGGARAPNQWQGQVQPQAPRREYAYGTPFGGYGGGYRGNPITTVSAETRQVPHPPADSPVRAGSIREDVARYNEERATFRQFPRTGGEVPRPPMPSPYRN</sequence>
<organism evidence="2 3">
    <name type="scientific">Paraburkholderia lycopersici</name>
    <dbReference type="NCBI Taxonomy" id="416944"/>
    <lineage>
        <taxon>Bacteria</taxon>
        <taxon>Pseudomonadati</taxon>
        <taxon>Pseudomonadota</taxon>
        <taxon>Betaproteobacteria</taxon>
        <taxon>Burkholderiales</taxon>
        <taxon>Burkholderiaceae</taxon>
        <taxon>Paraburkholderia</taxon>
    </lineage>
</organism>
<feature type="region of interest" description="Disordered" evidence="1">
    <location>
        <begin position="151"/>
        <end position="176"/>
    </location>
</feature>
<keyword evidence="3" id="KW-1185">Reference proteome</keyword>
<proteinExistence type="predicted"/>